<accession>A0A4R7SPS4</accession>
<organism evidence="1 2">
    <name type="scientific">Prosthecobacter fusiformis</name>
    <dbReference type="NCBI Taxonomy" id="48464"/>
    <lineage>
        <taxon>Bacteria</taxon>
        <taxon>Pseudomonadati</taxon>
        <taxon>Verrucomicrobiota</taxon>
        <taxon>Verrucomicrobiia</taxon>
        <taxon>Verrucomicrobiales</taxon>
        <taxon>Verrucomicrobiaceae</taxon>
        <taxon>Prosthecobacter</taxon>
    </lineage>
</organism>
<protein>
    <submittedName>
        <fullName evidence="1">Uncharacterized protein</fullName>
    </submittedName>
</protein>
<gene>
    <name evidence="1" type="ORF">EI77_00215</name>
</gene>
<dbReference type="EMBL" id="SOCA01000001">
    <property type="protein sequence ID" value="TDU80914.1"/>
    <property type="molecule type" value="Genomic_DNA"/>
</dbReference>
<keyword evidence="2" id="KW-1185">Reference proteome</keyword>
<comment type="caution">
    <text evidence="1">The sequence shown here is derived from an EMBL/GenBank/DDBJ whole genome shotgun (WGS) entry which is preliminary data.</text>
</comment>
<sequence length="158" mass="17004">MHQGARYNPGNFRAAKNTTAMTSIKFMFQAACEAFELLADGGRQIFHSYPPIRKTGINAVLQQPVITLCTPALPNGGGYGISHSPSDKIRGPFLVPVWQITLRNGHLGERAEELKTHATAPTYPNSMRGQVLICPQKVACTVPCADSTAKPPSSSNPT</sequence>
<dbReference type="AlphaFoldDB" id="A0A4R7SPS4"/>
<evidence type="ECO:0000313" key="1">
    <source>
        <dbReference type="EMBL" id="TDU80914.1"/>
    </source>
</evidence>
<evidence type="ECO:0000313" key="2">
    <source>
        <dbReference type="Proteomes" id="UP000295662"/>
    </source>
</evidence>
<dbReference type="Proteomes" id="UP000295662">
    <property type="component" value="Unassembled WGS sequence"/>
</dbReference>
<name>A0A4R7SPS4_9BACT</name>
<reference evidence="1 2" key="1">
    <citation type="submission" date="2019-03" db="EMBL/GenBank/DDBJ databases">
        <title>Genomic Encyclopedia of Archaeal and Bacterial Type Strains, Phase II (KMG-II): from individual species to whole genera.</title>
        <authorList>
            <person name="Goeker M."/>
        </authorList>
    </citation>
    <scope>NUCLEOTIDE SEQUENCE [LARGE SCALE GENOMIC DNA]</scope>
    <source>
        <strain evidence="1 2">ATCC 25309</strain>
    </source>
</reference>
<dbReference type="RefSeq" id="WP_166646920.1">
    <property type="nucleotide sequence ID" value="NZ_SOCA01000001.1"/>
</dbReference>
<proteinExistence type="predicted"/>